<keyword evidence="4 9" id="KW-0812">Transmembrane</keyword>
<dbReference type="PRINTS" id="PR00926">
    <property type="entry name" value="MITOCARRIER"/>
</dbReference>
<feature type="repeat" description="Solcar" evidence="9">
    <location>
        <begin position="241"/>
        <end position="337"/>
    </location>
</feature>
<keyword evidence="3 10" id="KW-0813">Transport</keyword>
<evidence type="ECO:0000256" key="4">
    <source>
        <dbReference type="ARBA" id="ARBA00022692"/>
    </source>
</evidence>
<evidence type="ECO:0000256" key="9">
    <source>
        <dbReference type="PROSITE-ProRule" id="PRU00282"/>
    </source>
</evidence>
<reference evidence="12" key="1">
    <citation type="journal article" date="2012" name="Science">
        <title>The Paleozoic origin of enzymatic lignin decomposition reconstructed from 31 fungal genomes.</title>
        <authorList>
            <person name="Floudas D."/>
            <person name="Binder M."/>
            <person name="Riley R."/>
            <person name="Barry K."/>
            <person name="Blanchette R.A."/>
            <person name="Henrissat B."/>
            <person name="Martinez A.T."/>
            <person name="Otillar R."/>
            <person name="Spatafora J.W."/>
            <person name="Yadav J.S."/>
            <person name="Aerts A."/>
            <person name="Benoit I."/>
            <person name="Boyd A."/>
            <person name="Carlson A."/>
            <person name="Copeland A."/>
            <person name="Coutinho P.M."/>
            <person name="de Vries R.P."/>
            <person name="Ferreira P."/>
            <person name="Findley K."/>
            <person name="Foster B."/>
            <person name="Gaskell J."/>
            <person name="Glotzer D."/>
            <person name="Gorecki P."/>
            <person name="Heitman J."/>
            <person name="Hesse C."/>
            <person name="Hori C."/>
            <person name="Igarashi K."/>
            <person name="Jurgens J.A."/>
            <person name="Kallen N."/>
            <person name="Kersten P."/>
            <person name="Kohler A."/>
            <person name="Kuees U."/>
            <person name="Kumar T.K.A."/>
            <person name="Kuo A."/>
            <person name="LaButti K."/>
            <person name="Larrondo L.F."/>
            <person name="Lindquist E."/>
            <person name="Ling A."/>
            <person name="Lombard V."/>
            <person name="Lucas S."/>
            <person name="Lundell T."/>
            <person name="Martin R."/>
            <person name="McLaughlin D.J."/>
            <person name="Morgenstern I."/>
            <person name="Morin E."/>
            <person name="Murat C."/>
            <person name="Nagy L.G."/>
            <person name="Nolan M."/>
            <person name="Ohm R.A."/>
            <person name="Patyshakuliyeva A."/>
            <person name="Rokas A."/>
            <person name="Ruiz-Duenas F.J."/>
            <person name="Sabat G."/>
            <person name="Salamov A."/>
            <person name="Samejima M."/>
            <person name="Schmutz J."/>
            <person name="Slot J.C."/>
            <person name="St John F."/>
            <person name="Stenlid J."/>
            <person name="Sun H."/>
            <person name="Sun S."/>
            <person name="Syed K."/>
            <person name="Tsang A."/>
            <person name="Wiebenga A."/>
            <person name="Young D."/>
            <person name="Pisabarro A."/>
            <person name="Eastwood D.C."/>
            <person name="Martin F."/>
            <person name="Cullen D."/>
            <person name="Grigoriev I.V."/>
            <person name="Hibbett D.S."/>
        </authorList>
    </citation>
    <scope>NUCLEOTIDE SEQUENCE [LARGE SCALE GENOMIC DNA]</scope>
    <source>
        <strain evidence="12">TFB10046</strain>
    </source>
</reference>
<dbReference type="InParanoid" id="J0DCY8"/>
<organism evidence="11 12">
    <name type="scientific">Auricularia subglabra (strain TFB-10046 / SS5)</name>
    <name type="common">White-rot fungus</name>
    <name type="synonym">Auricularia delicata (strain TFB10046)</name>
    <dbReference type="NCBI Taxonomy" id="717982"/>
    <lineage>
        <taxon>Eukaryota</taxon>
        <taxon>Fungi</taxon>
        <taxon>Dikarya</taxon>
        <taxon>Basidiomycota</taxon>
        <taxon>Agaricomycotina</taxon>
        <taxon>Agaricomycetes</taxon>
        <taxon>Auriculariales</taxon>
        <taxon>Auriculariaceae</taxon>
        <taxon>Auricularia</taxon>
    </lineage>
</organism>
<dbReference type="Pfam" id="PF00153">
    <property type="entry name" value="Mito_carr"/>
    <property type="match status" value="3"/>
</dbReference>
<evidence type="ECO:0000313" key="11">
    <source>
        <dbReference type="EMBL" id="EJD40916.1"/>
    </source>
</evidence>
<dbReference type="Gene3D" id="1.50.40.10">
    <property type="entry name" value="Mitochondrial carrier domain"/>
    <property type="match status" value="2"/>
</dbReference>
<evidence type="ECO:0000256" key="5">
    <source>
        <dbReference type="ARBA" id="ARBA00022737"/>
    </source>
</evidence>
<evidence type="ECO:0000256" key="10">
    <source>
        <dbReference type="RuleBase" id="RU000488"/>
    </source>
</evidence>
<dbReference type="InterPro" id="IPR044712">
    <property type="entry name" value="SLC25A32-like"/>
</dbReference>
<keyword evidence="5" id="KW-0677">Repeat</keyword>
<dbReference type="KEGG" id="adl:AURDEDRAFT_106658"/>
<evidence type="ECO:0000256" key="8">
    <source>
        <dbReference type="ARBA" id="ARBA00023136"/>
    </source>
</evidence>
<proteinExistence type="inferred from homology"/>
<name>J0DCY8_AURST</name>
<dbReference type="eggNOG" id="KOG0764">
    <property type="taxonomic scope" value="Eukaryota"/>
</dbReference>
<dbReference type="GO" id="GO:0031966">
    <property type="term" value="C:mitochondrial membrane"/>
    <property type="evidence" value="ECO:0007669"/>
    <property type="project" value="UniProtKB-SubCell"/>
</dbReference>
<evidence type="ECO:0000313" key="12">
    <source>
        <dbReference type="Proteomes" id="UP000006514"/>
    </source>
</evidence>
<evidence type="ECO:0000256" key="2">
    <source>
        <dbReference type="ARBA" id="ARBA00006375"/>
    </source>
</evidence>
<keyword evidence="7" id="KW-0496">Mitochondrion</keyword>
<dbReference type="PROSITE" id="PS50920">
    <property type="entry name" value="SOLCAR"/>
    <property type="match status" value="3"/>
</dbReference>
<evidence type="ECO:0000256" key="7">
    <source>
        <dbReference type="ARBA" id="ARBA00023128"/>
    </source>
</evidence>
<dbReference type="OMA" id="AFYNGMG"/>
<evidence type="ECO:0000256" key="6">
    <source>
        <dbReference type="ARBA" id="ARBA00022989"/>
    </source>
</evidence>
<gene>
    <name evidence="11" type="ORF">AURDEDRAFT_106658</name>
</gene>
<dbReference type="AlphaFoldDB" id="J0DCY8"/>
<accession>J0DCY8</accession>
<dbReference type="FunCoup" id="J0DCY8">
    <property type="interactions" value="22"/>
</dbReference>
<dbReference type="SUPFAM" id="SSF103506">
    <property type="entry name" value="Mitochondrial carrier"/>
    <property type="match status" value="1"/>
</dbReference>
<feature type="repeat" description="Solcar" evidence="9">
    <location>
        <begin position="17"/>
        <end position="106"/>
    </location>
</feature>
<comment type="subcellular location">
    <subcellularLocation>
        <location evidence="1">Mitochondrion membrane</location>
        <topology evidence="1">Multi-pass membrane protein</topology>
    </subcellularLocation>
</comment>
<evidence type="ECO:0000256" key="1">
    <source>
        <dbReference type="ARBA" id="ARBA00004225"/>
    </source>
</evidence>
<dbReference type="Proteomes" id="UP000006514">
    <property type="component" value="Unassembled WGS sequence"/>
</dbReference>
<feature type="repeat" description="Solcar" evidence="9">
    <location>
        <begin position="143"/>
        <end position="229"/>
    </location>
</feature>
<sequence>MPRSDPARTTPPRPAEHKWYSSFLAGGAAGFVSSVATCPLDVIKTRLQAQRVHHAGEGYLGVAGTVRQVFVRDGLKGFYRGLSPTLLGYLPTWAIYFSVYDSIKKHFGEPPLGAVESAAQRRSQHSIIPAAQAKGYQPAFTEGSWSLHILSSVGAGMTSTLCTNPFWVIKTRFMTQPFEEPKYKHTLDAFRTVYRTEGARAFYQGLAPSLLGLMHVVVQFPLYEELKIWARGDLPAPLSSGTILLCSAAAKMTASVATYPHEVVRTRLQIQKRPIAQASGPGAVLQPAMYRGILQTAGIIIREEGWRGLYKGLSVNLFRTVPNSAVTMLTYEMTMRQLSQVRVHAEDDG</sequence>
<evidence type="ECO:0000256" key="3">
    <source>
        <dbReference type="ARBA" id="ARBA00022448"/>
    </source>
</evidence>
<dbReference type="OrthoDB" id="10266426at2759"/>
<dbReference type="EMBL" id="JH687798">
    <property type="protein sequence ID" value="EJD40916.1"/>
    <property type="molecule type" value="Genomic_DNA"/>
</dbReference>
<keyword evidence="6" id="KW-1133">Transmembrane helix</keyword>
<dbReference type="InterPro" id="IPR018108">
    <property type="entry name" value="MCP_transmembrane"/>
</dbReference>
<protein>
    <submittedName>
        <fullName evidence="11">Mitochondrial NAD transporter</fullName>
    </submittedName>
</protein>
<keyword evidence="12" id="KW-1185">Reference proteome</keyword>
<dbReference type="InterPro" id="IPR002067">
    <property type="entry name" value="MCP"/>
</dbReference>
<dbReference type="GO" id="GO:0015215">
    <property type="term" value="F:nucleotide transmembrane transporter activity"/>
    <property type="evidence" value="ECO:0007669"/>
    <property type="project" value="UniProtKB-ARBA"/>
</dbReference>
<dbReference type="InterPro" id="IPR023395">
    <property type="entry name" value="MCP_dom_sf"/>
</dbReference>
<comment type="similarity">
    <text evidence="2 10">Belongs to the mitochondrial carrier (TC 2.A.29) family.</text>
</comment>
<dbReference type="PANTHER" id="PTHR45683">
    <property type="entry name" value="MITOCHONDRIAL NICOTINAMIDE ADENINE DINUCLEOTIDE TRANSPORTER 1-RELATED-RELATED"/>
    <property type="match status" value="1"/>
</dbReference>
<keyword evidence="8 9" id="KW-0472">Membrane</keyword>